<dbReference type="GO" id="GO:0005737">
    <property type="term" value="C:cytoplasm"/>
    <property type="evidence" value="ECO:0007669"/>
    <property type="project" value="TreeGrafter"/>
</dbReference>
<dbReference type="InterPro" id="IPR011009">
    <property type="entry name" value="Kinase-like_dom_sf"/>
</dbReference>
<keyword evidence="4" id="KW-0067">ATP-binding</keyword>
<dbReference type="KEGG" id="csty:KN1_11180"/>
<protein>
    <recommendedName>
        <fullName evidence="7">Protein kinase domain-containing protein</fullName>
    </recommendedName>
</protein>
<name>A0A8D5U5F2_9CREN</name>
<evidence type="ECO:0000259" key="7">
    <source>
        <dbReference type="PROSITE" id="PS50011"/>
    </source>
</evidence>
<dbReference type="InterPro" id="IPR017441">
    <property type="entry name" value="Protein_kinase_ATP_BS"/>
</dbReference>
<dbReference type="GO" id="GO:0005524">
    <property type="term" value="F:ATP binding"/>
    <property type="evidence" value="ECO:0007669"/>
    <property type="project" value="UniProtKB-KW"/>
</dbReference>
<accession>A0A8D5U5F2</accession>
<feature type="transmembrane region" description="Helical" evidence="6">
    <location>
        <begin position="208"/>
        <end position="226"/>
    </location>
</feature>
<evidence type="ECO:0000256" key="2">
    <source>
        <dbReference type="ARBA" id="ARBA00022741"/>
    </source>
</evidence>
<keyword evidence="3" id="KW-0418">Kinase</keyword>
<dbReference type="SMART" id="SM00220">
    <property type="entry name" value="S_TKc"/>
    <property type="match status" value="1"/>
</dbReference>
<keyword evidence="6" id="KW-0472">Membrane</keyword>
<keyword evidence="2" id="KW-0547">Nucleotide-binding</keyword>
<proteinExistence type="inferred from homology"/>
<keyword evidence="6" id="KW-1133">Transmembrane helix</keyword>
<dbReference type="RefSeq" id="WP_221289851.1">
    <property type="nucleotide sequence ID" value="NZ_AP024597.1"/>
</dbReference>
<dbReference type="EMBL" id="AP024597">
    <property type="protein sequence ID" value="BCU69821.1"/>
    <property type="molecule type" value="Genomic_DNA"/>
</dbReference>
<feature type="transmembrane region" description="Helical" evidence="6">
    <location>
        <begin position="246"/>
        <end position="263"/>
    </location>
</feature>
<evidence type="ECO:0000256" key="4">
    <source>
        <dbReference type="ARBA" id="ARBA00022840"/>
    </source>
</evidence>
<feature type="transmembrane region" description="Helical" evidence="6">
    <location>
        <begin position="38"/>
        <end position="58"/>
    </location>
</feature>
<dbReference type="Pfam" id="PF00069">
    <property type="entry name" value="Pkinase"/>
    <property type="match status" value="1"/>
</dbReference>
<dbReference type="SUPFAM" id="SSF56112">
    <property type="entry name" value="Protein kinase-like (PK-like)"/>
    <property type="match status" value="1"/>
</dbReference>
<dbReference type="GO" id="GO:0004672">
    <property type="term" value="F:protein kinase activity"/>
    <property type="evidence" value="ECO:0007669"/>
    <property type="project" value="InterPro"/>
</dbReference>
<feature type="transmembrane region" description="Helical" evidence="6">
    <location>
        <begin position="183"/>
        <end position="201"/>
    </location>
</feature>
<dbReference type="InterPro" id="IPR050339">
    <property type="entry name" value="CC_SR_Kinase"/>
</dbReference>
<dbReference type="InterPro" id="IPR008271">
    <property type="entry name" value="Ser/Thr_kinase_AS"/>
</dbReference>
<evidence type="ECO:0000256" key="1">
    <source>
        <dbReference type="ARBA" id="ARBA00022679"/>
    </source>
</evidence>
<evidence type="ECO:0000313" key="8">
    <source>
        <dbReference type="EMBL" id="BCU69821.1"/>
    </source>
</evidence>
<comment type="similarity">
    <text evidence="5">Belongs to the protein kinase superfamily. Ser/Thr protein kinase family. GCN2 subfamily.</text>
</comment>
<keyword evidence="6" id="KW-0812">Transmembrane</keyword>
<dbReference type="PROSITE" id="PS50011">
    <property type="entry name" value="PROTEIN_KINASE_DOM"/>
    <property type="match status" value="1"/>
</dbReference>
<keyword evidence="1" id="KW-0808">Transferase</keyword>
<feature type="transmembrane region" description="Helical" evidence="6">
    <location>
        <begin position="89"/>
        <end position="122"/>
    </location>
</feature>
<dbReference type="CDD" id="cd14014">
    <property type="entry name" value="STKc_PknB_like"/>
    <property type="match status" value="1"/>
</dbReference>
<evidence type="ECO:0000313" key="9">
    <source>
        <dbReference type="Proteomes" id="UP000825123"/>
    </source>
</evidence>
<keyword evidence="9" id="KW-1185">Reference proteome</keyword>
<gene>
    <name evidence="8" type="ORF">KN1_11180</name>
</gene>
<dbReference type="GeneID" id="66162856"/>
<evidence type="ECO:0000256" key="3">
    <source>
        <dbReference type="ARBA" id="ARBA00022777"/>
    </source>
</evidence>
<feature type="transmembrane region" description="Helical" evidence="6">
    <location>
        <begin position="12"/>
        <end position="31"/>
    </location>
</feature>
<dbReference type="InterPro" id="IPR000719">
    <property type="entry name" value="Prot_kinase_dom"/>
</dbReference>
<organism evidence="8 9">
    <name type="scientific">Stygiolobus caldivivus</name>
    <dbReference type="NCBI Taxonomy" id="2824673"/>
    <lineage>
        <taxon>Archaea</taxon>
        <taxon>Thermoproteota</taxon>
        <taxon>Thermoprotei</taxon>
        <taxon>Sulfolobales</taxon>
        <taxon>Sulfolobaceae</taxon>
        <taxon>Stygiolobus</taxon>
    </lineage>
</organism>
<feature type="transmembrane region" description="Helical" evidence="6">
    <location>
        <begin position="158"/>
        <end position="177"/>
    </location>
</feature>
<dbReference type="AlphaFoldDB" id="A0A8D5U5F2"/>
<sequence>MTKTWKTALSTSLLLIFYFIYLVDFGGLNLAHISSAGLTTSGWLALLSLSLALAAIYLPKKANSPLAVITPLLGSCAIDFYLSSGVPIGLFLLLYAVVPFIASGVGELVGAGVFVSFIYALASANYPGYWVPFLLLIPIAVAYWSAKDELMRQKDIDTVDLIALIILLLFPFPLIAFNTGSPLGILMYLSAMALVFAGIVMKLRGKKSAWPFVASAILTYFAPIVLYSQLACSVNYAATFINAYDLFFYGSLALVFYLPALLIRPYTSLALLFTPILLGITAALLTYFNTTFYFAAIDPWLVVMTTLPKSPAVEDFFFPWSPPVLYSVQTQVPAQPQYLAQQQYLRPAQVQQFSPQVRFILKGLPPMVRAVIAVGNVTCDGDALIDCNGYGNWSAFPVKVGQYVYYPNPGSGYANPGDVITVYYVPSALPYQVQPPAQPPQTYTYAPSRPLGKVSITSFDPNALLNRRLGVYKVKSIIGSGGFGYVYLGELGGDYYAIKVLKVDKGDPVAYFQGLFHEANNLVDLSNHPNIVKIYAVNVDLNVIDRALSGDFSPYYADPPRIVMEYMGGGSLEKYLNNDMFFYSMNWEVAVRKAVRQVAEALAHIHGRGYVHSDVKPQNVFLTGEPKYPSELPSVDFKLGDLGSATRFGKDISQVTLEYSPPEVFTSKASPLMDVFALGMTLYVLLTRKVDRPDFQVMNEAFDCYVNKDVNCIKDKVEEAKRLLASWDPQVSEPYKSLIKAMVEPDPAKRPTALEVANRLR</sequence>
<reference evidence="8 9" key="1">
    <citation type="submission" date="2021-04" db="EMBL/GenBank/DDBJ databases">
        <title>Complete genome sequence of Stygiolobus sp. KN-1.</title>
        <authorList>
            <person name="Nakamura K."/>
            <person name="Sakai H."/>
            <person name="Kurosawa N."/>
        </authorList>
    </citation>
    <scope>NUCLEOTIDE SEQUENCE [LARGE SCALE GENOMIC DNA]</scope>
    <source>
        <strain evidence="8 9">KN-1</strain>
    </source>
</reference>
<feature type="transmembrane region" description="Helical" evidence="6">
    <location>
        <begin position="270"/>
        <end position="288"/>
    </location>
</feature>
<dbReference type="PROSITE" id="PS00107">
    <property type="entry name" value="PROTEIN_KINASE_ATP"/>
    <property type="match status" value="1"/>
</dbReference>
<evidence type="ECO:0000256" key="5">
    <source>
        <dbReference type="ARBA" id="ARBA00037982"/>
    </source>
</evidence>
<dbReference type="Gene3D" id="1.10.510.10">
    <property type="entry name" value="Transferase(Phosphotransferase) domain 1"/>
    <property type="match status" value="1"/>
</dbReference>
<feature type="transmembrane region" description="Helical" evidence="6">
    <location>
        <begin position="128"/>
        <end position="146"/>
    </location>
</feature>
<dbReference type="Proteomes" id="UP000825123">
    <property type="component" value="Chromosome"/>
</dbReference>
<dbReference type="PROSITE" id="PS00108">
    <property type="entry name" value="PROTEIN_KINASE_ST"/>
    <property type="match status" value="1"/>
</dbReference>
<dbReference type="PANTHER" id="PTHR11042">
    <property type="entry name" value="EUKARYOTIC TRANSLATION INITIATION FACTOR 2-ALPHA KINASE EIF2-ALPHA KINASE -RELATED"/>
    <property type="match status" value="1"/>
</dbReference>
<feature type="domain" description="Protein kinase" evidence="7">
    <location>
        <begin position="472"/>
        <end position="761"/>
    </location>
</feature>
<evidence type="ECO:0000256" key="6">
    <source>
        <dbReference type="SAM" id="Phobius"/>
    </source>
</evidence>